<organism evidence="1 2">
    <name type="scientific">Streptomyces poriferorum</name>
    <dbReference type="NCBI Taxonomy" id="2798799"/>
    <lineage>
        <taxon>Bacteria</taxon>
        <taxon>Bacillati</taxon>
        <taxon>Actinomycetota</taxon>
        <taxon>Actinomycetes</taxon>
        <taxon>Kitasatosporales</taxon>
        <taxon>Streptomycetaceae</taxon>
        <taxon>Streptomyces</taxon>
    </lineage>
</organism>
<evidence type="ECO:0000313" key="1">
    <source>
        <dbReference type="EMBL" id="WLQ61997.1"/>
    </source>
</evidence>
<evidence type="ECO:0000313" key="2">
    <source>
        <dbReference type="Proteomes" id="UP001235744"/>
    </source>
</evidence>
<dbReference type="EMBL" id="CP120989">
    <property type="protein sequence ID" value="WLQ61997.1"/>
    <property type="molecule type" value="Genomic_DNA"/>
</dbReference>
<geneLocation type="plasmid" evidence="1 2">
    <name>unnamed1</name>
</geneLocation>
<sequence length="211" mass="23917">MKAQRFAREIVSDPASTLLVTAAGPGEYAQPETVAVIRVQDEELLYEGPAGAYCTPERGVLLDRLDALLDGRRVVHETDRGPVSRYPAVLVTPPGQHLTSERNNLHAWLRPHRESGEKADYVSRLWRGWFAWTRDEWSSMASEPWDRERGVWVAWDCTAQAADDARVQAALLHRIVEGTEPVWERARWIEDGQGEPELPRGRRRREATTAA</sequence>
<dbReference type="Proteomes" id="UP001235744">
    <property type="component" value="Plasmid unnamed1"/>
</dbReference>
<protein>
    <submittedName>
        <fullName evidence="1">Uncharacterized protein</fullName>
    </submittedName>
</protein>
<name>A0ABY9J2X7_9ACTN</name>
<keyword evidence="1" id="KW-0614">Plasmid</keyword>
<keyword evidence="2" id="KW-1185">Reference proteome</keyword>
<proteinExistence type="predicted"/>
<gene>
    <name evidence="1" type="ORF">P8A19_41720</name>
</gene>
<accession>A0ABY9J2X7</accession>
<reference evidence="1 2" key="1">
    <citation type="submission" date="2023-03" db="EMBL/GenBank/DDBJ databases">
        <title>Isolation and description of six Streptomyces strains from soil environments, able to metabolize different microbial glucans.</title>
        <authorList>
            <person name="Widen T."/>
            <person name="Larsbrink J."/>
        </authorList>
    </citation>
    <scope>NUCLEOTIDE SEQUENCE [LARGE SCALE GENOMIC DNA]</scope>
    <source>
        <strain evidence="1 2">Alt2</strain>
        <plasmid evidence="1 2">unnamed1</plasmid>
    </source>
</reference>
<dbReference type="RefSeq" id="WP_306106351.1">
    <property type="nucleotide sequence ID" value="NZ_CP120989.1"/>
</dbReference>